<accession>A0ABM3QZ80</accession>
<dbReference type="PANTHER" id="PTHR47074:SF21">
    <property type="entry name" value="RNASE H TYPE-1 DOMAIN-CONTAINING PROTEIN"/>
    <property type="match status" value="1"/>
</dbReference>
<sequence>MSRNFKLRFKFQFMKLKINSINQYHATSSTTALVVEKLPDSFIEFLCALQHSFNQFINDIDKGTQRRCGEGSESALHLFTLCRESQLLWRLSPLRLEMGECVHHNFGEWCTAMAKQHSSDKTWEIVMMVMWQIWNVRNGWIFEKKKLDPIVTISKAMHLLGEFEAADTREVAPLVNIARSDEGKWSPPSIARYKLNTDATLSKEGKVGLGMVVRDGYGDVMMAAGRTLDGLTGVLEEEAEAMLFGLKYAYDAGLRRLEVEYDCLQLVELAKKNQELRSTAQMIVFDIIKLVSAFEYCSFAFNYRNCNTVAHSIAHYSLYLQEVRVWMEECPPKALPLVVADKMGLLSH</sequence>
<organism evidence="2 3">
    <name type="scientific">Spinacia oleracea</name>
    <name type="common">Spinach</name>
    <dbReference type="NCBI Taxonomy" id="3562"/>
    <lineage>
        <taxon>Eukaryota</taxon>
        <taxon>Viridiplantae</taxon>
        <taxon>Streptophyta</taxon>
        <taxon>Embryophyta</taxon>
        <taxon>Tracheophyta</taxon>
        <taxon>Spermatophyta</taxon>
        <taxon>Magnoliopsida</taxon>
        <taxon>eudicotyledons</taxon>
        <taxon>Gunneridae</taxon>
        <taxon>Pentapetalae</taxon>
        <taxon>Caryophyllales</taxon>
        <taxon>Chenopodiaceae</taxon>
        <taxon>Chenopodioideae</taxon>
        <taxon>Anserineae</taxon>
        <taxon>Spinacia</taxon>
    </lineage>
</organism>
<dbReference type="PANTHER" id="PTHR47074">
    <property type="entry name" value="BNAC02G40300D PROTEIN"/>
    <property type="match status" value="1"/>
</dbReference>
<proteinExistence type="predicted"/>
<dbReference type="InterPro" id="IPR052929">
    <property type="entry name" value="RNase_H-like_EbsB-rel"/>
</dbReference>
<dbReference type="Proteomes" id="UP000813463">
    <property type="component" value="Chromosome 6"/>
</dbReference>
<reference evidence="2" key="1">
    <citation type="journal article" date="2021" name="Nat. Commun.">
        <title>Genomic analyses provide insights into spinach domestication and the genetic basis of agronomic traits.</title>
        <authorList>
            <person name="Cai X."/>
            <person name="Sun X."/>
            <person name="Xu C."/>
            <person name="Sun H."/>
            <person name="Wang X."/>
            <person name="Ge C."/>
            <person name="Zhang Z."/>
            <person name="Wang Q."/>
            <person name="Fei Z."/>
            <person name="Jiao C."/>
            <person name="Wang Q."/>
        </authorList>
    </citation>
    <scope>NUCLEOTIDE SEQUENCE [LARGE SCALE GENOMIC DNA]</scope>
    <source>
        <strain evidence="2">cv. Varoflay</strain>
    </source>
</reference>
<dbReference type="InterPro" id="IPR002156">
    <property type="entry name" value="RNaseH_domain"/>
</dbReference>
<dbReference type="InterPro" id="IPR044730">
    <property type="entry name" value="RNase_H-like_dom_plant"/>
</dbReference>
<reference evidence="3" key="2">
    <citation type="submission" date="2025-08" db="UniProtKB">
        <authorList>
            <consortium name="RefSeq"/>
        </authorList>
    </citation>
    <scope>IDENTIFICATION</scope>
    <source>
        <tissue evidence="3">Leaf</tissue>
    </source>
</reference>
<feature type="domain" description="RNase H type-1" evidence="1">
    <location>
        <begin position="196"/>
        <end position="316"/>
    </location>
</feature>
<dbReference type="InterPro" id="IPR036397">
    <property type="entry name" value="RNaseH_sf"/>
</dbReference>
<dbReference type="GeneID" id="110776783"/>
<protein>
    <recommendedName>
        <fullName evidence="1">RNase H type-1 domain-containing protein</fullName>
    </recommendedName>
</protein>
<evidence type="ECO:0000259" key="1">
    <source>
        <dbReference type="Pfam" id="PF13456"/>
    </source>
</evidence>
<dbReference type="RefSeq" id="XP_056688697.1">
    <property type="nucleotide sequence ID" value="XM_056832719.1"/>
</dbReference>
<keyword evidence="2" id="KW-1185">Reference proteome</keyword>
<name>A0ABM3QZ80_SPIOL</name>
<evidence type="ECO:0000313" key="3">
    <source>
        <dbReference type="RefSeq" id="XP_056688697.1"/>
    </source>
</evidence>
<dbReference type="Gene3D" id="3.30.420.10">
    <property type="entry name" value="Ribonuclease H-like superfamily/Ribonuclease H"/>
    <property type="match status" value="1"/>
</dbReference>
<gene>
    <name evidence="3" type="primary">LOC110776783</name>
</gene>
<evidence type="ECO:0000313" key="2">
    <source>
        <dbReference type="Proteomes" id="UP000813463"/>
    </source>
</evidence>
<dbReference type="CDD" id="cd06222">
    <property type="entry name" value="RNase_H_like"/>
    <property type="match status" value="1"/>
</dbReference>
<dbReference type="Pfam" id="PF13456">
    <property type="entry name" value="RVT_3"/>
    <property type="match status" value="1"/>
</dbReference>